<name>A0A835H8P1_9MAGN</name>
<evidence type="ECO:0000256" key="6">
    <source>
        <dbReference type="ARBA" id="ARBA00022786"/>
    </source>
</evidence>
<feature type="region of interest" description="Disordered" evidence="9">
    <location>
        <begin position="370"/>
        <end position="401"/>
    </location>
</feature>
<proteinExistence type="predicted"/>
<comment type="catalytic activity">
    <reaction evidence="1">
        <text>S-ubiquitinyl-[E2 ubiquitin-conjugating enzyme]-L-cysteine + [acceptor protein]-L-lysine = [E2 ubiquitin-conjugating enzyme]-L-cysteine + N(6)-ubiquitinyl-[acceptor protein]-L-lysine.</text>
        <dbReference type="EC" id="2.3.2.27"/>
    </reaction>
</comment>
<keyword evidence="5 8" id="KW-0863">Zinc-finger</keyword>
<keyword evidence="6" id="KW-0833">Ubl conjugation pathway</keyword>
<evidence type="ECO:0000256" key="5">
    <source>
        <dbReference type="ARBA" id="ARBA00022771"/>
    </source>
</evidence>
<feature type="compositionally biased region" description="Basic and acidic residues" evidence="9">
    <location>
        <begin position="372"/>
        <end position="382"/>
    </location>
</feature>
<dbReference type="GO" id="GO:0061630">
    <property type="term" value="F:ubiquitin protein ligase activity"/>
    <property type="evidence" value="ECO:0007669"/>
    <property type="project" value="UniProtKB-EC"/>
</dbReference>
<dbReference type="EC" id="2.3.2.27" evidence="2"/>
<evidence type="ECO:0000259" key="10">
    <source>
        <dbReference type="PROSITE" id="PS50089"/>
    </source>
</evidence>
<feature type="domain" description="RING-type" evidence="10">
    <location>
        <begin position="321"/>
        <end position="362"/>
    </location>
</feature>
<evidence type="ECO:0000256" key="2">
    <source>
        <dbReference type="ARBA" id="ARBA00012483"/>
    </source>
</evidence>
<keyword evidence="4" id="KW-0479">Metal-binding</keyword>
<dbReference type="Gene3D" id="3.30.40.10">
    <property type="entry name" value="Zinc/RING finger domain, C3HC4 (zinc finger)"/>
    <property type="match status" value="1"/>
</dbReference>
<feature type="region of interest" description="Disordered" evidence="9">
    <location>
        <begin position="35"/>
        <end position="59"/>
    </location>
</feature>
<evidence type="ECO:0000313" key="11">
    <source>
        <dbReference type="EMBL" id="KAF9593772.1"/>
    </source>
</evidence>
<keyword evidence="12" id="KW-1185">Reference proteome</keyword>
<gene>
    <name evidence="11" type="ORF">IFM89_025397</name>
</gene>
<dbReference type="EMBL" id="JADFTS010000008">
    <property type="protein sequence ID" value="KAF9593772.1"/>
    <property type="molecule type" value="Genomic_DNA"/>
</dbReference>
<keyword evidence="7" id="KW-0862">Zinc</keyword>
<evidence type="ECO:0000256" key="9">
    <source>
        <dbReference type="SAM" id="MobiDB-lite"/>
    </source>
</evidence>
<dbReference type="Proteomes" id="UP000631114">
    <property type="component" value="Unassembled WGS sequence"/>
</dbReference>
<evidence type="ECO:0000256" key="3">
    <source>
        <dbReference type="ARBA" id="ARBA00022679"/>
    </source>
</evidence>
<dbReference type="CDD" id="cd16454">
    <property type="entry name" value="RING-H2_PA-TM-RING"/>
    <property type="match status" value="1"/>
</dbReference>
<evidence type="ECO:0000313" key="12">
    <source>
        <dbReference type="Proteomes" id="UP000631114"/>
    </source>
</evidence>
<protein>
    <recommendedName>
        <fullName evidence="2">RING-type E3 ubiquitin transferase</fullName>
        <ecNumber evidence="2">2.3.2.27</ecNumber>
    </recommendedName>
</protein>
<keyword evidence="3" id="KW-0808">Transferase</keyword>
<dbReference type="GO" id="GO:0016567">
    <property type="term" value="P:protein ubiquitination"/>
    <property type="evidence" value="ECO:0007669"/>
    <property type="project" value="TreeGrafter"/>
</dbReference>
<evidence type="ECO:0000256" key="7">
    <source>
        <dbReference type="ARBA" id="ARBA00022833"/>
    </source>
</evidence>
<accession>A0A835H8P1</accession>
<dbReference type="Pfam" id="PF13639">
    <property type="entry name" value="zf-RING_2"/>
    <property type="match status" value="1"/>
</dbReference>
<reference evidence="11 12" key="1">
    <citation type="submission" date="2020-10" db="EMBL/GenBank/DDBJ databases">
        <title>The Coptis chinensis genome and diversification of protoberbering-type alkaloids.</title>
        <authorList>
            <person name="Wang B."/>
            <person name="Shu S."/>
            <person name="Song C."/>
            <person name="Liu Y."/>
        </authorList>
    </citation>
    <scope>NUCLEOTIDE SEQUENCE [LARGE SCALE GENOMIC DNA]</scope>
    <source>
        <strain evidence="11">HL-2020</strain>
        <tissue evidence="11">Leaf</tissue>
    </source>
</reference>
<dbReference type="PROSITE" id="PS50089">
    <property type="entry name" value="ZF_RING_2"/>
    <property type="match status" value="1"/>
</dbReference>
<dbReference type="SUPFAM" id="SSF57850">
    <property type="entry name" value="RING/U-box"/>
    <property type="match status" value="1"/>
</dbReference>
<dbReference type="GO" id="GO:0005737">
    <property type="term" value="C:cytoplasm"/>
    <property type="evidence" value="ECO:0007669"/>
    <property type="project" value="TreeGrafter"/>
</dbReference>
<dbReference type="OrthoDB" id="8062037at2759"/>
<comment type="caution">
    <text evidence="11">The sequence shown here is derived from an EMBL/GenBank/DDBJ whole genome shotgun (WGS) entry which is preliminary data.</text>
</comment>
<dbReference type="InterPro" id="IPR013083">
    <property type="entry name" value="Znf_RING/FYVE/PHD"/>
</dbReference>
<dbReference type="GO" id="GO:0008270">
    <property type="term" value="F:zinc ion binding"/>
    <property type="evidence" value="ECO:0007669"/>
    <property type="project" value="UniProtKB-KW"/>
</dbReference>
<dbReference type="PANTHER" id="PTHR15710:SF108">
    <property type="entry name" value="OS03G0286100 PROTEIN"/>
    <property type="match status" value="1"/>
</dbReference>
<dbReference type="AlphaFoldDB" id="A0A835H8P1"/>
<evidence type="ECO:0000256" key="8">
    <source>
        <dbReference type="PROSITE-ProRule" id="PRU00175"/>
    </source>
</evidence>
<evidence type="ECO:0000256" key="4">
    <source>
        <dbReference type="ARBA" id="ARBA00022723"/>
    </source>
</evidence>
<organism evidence="11 12">
    <name type="scientific">Coptis chinensis</name>
    <dbReference type="NCBI Taxonomy" id="261450"/>
    <lineage>
        <taxon>Eukaryota</taxon>
        <taxon>Viridiplantae</taxon>
        <taxon>Streptophyta</taxon>
        <taxon>Embryophyta</taxon>
        <taxon>Tracheophyta</taxon>
        <taxon>Spermatophyta</taxon>
        <taxon>Magnoliopsida</taxon>
        <taxon>Ranunculales</taxon>
        <taxon>Ranunculaceae</taxon>
        <taxon>Coptidoideae</taxon>
        <taxon>Coptis</taxon>
    </lineage>
</organism>
<evidence type="ECO:0000256" key="1">
    <source>
        <dbReference type="ARBA" id="ARBA00000900"/>
    </source>
</evidence>
<dbReference type="SMART" id="SM00184">
    <property type="entry name" value="RING"/>
    <property type="match status" value="1"/>
</dbReference>
<dbReference type="InterPro" id="IPR001841">
    <property type="entry name" value="Znf_RING"/>
</dbReference>
<sequence>MAEVAENQSCFEDEYIYEEEEESLRSVSYYPYEFEQEDIYSSQSDPDPDPDPDPFSTSHEVNIVSQESPLIVIDEFNDSNNQDPFFRVCDDDLGLAALEVNNEFMIDNDNDDDYNDVVDDDIVSTVDFCMGTRNGSDSNDDGIGSDYDDEDDGIVGVDFRSCQEEVQDDDEDIDIPLCWDCLRLEDSREATNDFYEWEEVDDRADQRDILNMMMDSDERPVSASVEIRELQRVAMEREVVLRNLEWEVLMQVNHVERNAELEHDYEHDDFVYPAEYDMLFGQFMENESAIRSSLPTAKSVVESLPSMVLTQDDIKSKGSLCAVCKDEISTEEQAKLLPCSHFYHGECILPWLNIRNTCPVCRFELPTDDPDYEQRRTQREGHGSAAEVSQSRDDFEMFPEA</sequence>
<dbReference type="FunFam" id="3.30.40.10:FF:000022">
    <property type="entry name" value="E3 ubiquitin-protein ligase RING1-like"/>
    <property type="match status" value="1"/>
</dbReference>
<dbReference type="PANTHER" id="PTHR15710">
    <property type="entry name" value="E3 UBIQUITIN-PROTEIN LIGASE PRAJA"/>
    <property type="match status" value="1"/>
</dbReference>